<evidence type="ECO:0000313" key="3">
    <source>
        <dbReference type="Proteomes" id="UP001140076"/>
    </source>
</evidence>
<dbReference type="Pfam" id="PF13189">
    <property type="entry name" value="Cytidylate_kin2"/>
    <property type="match status" value="1"/>
</dbReference>
<gene>
    <name evidence="2" type="ORF">LG943_24700</name>
</gene>
<sequence>MTHVVTISATFGAGGSVVGPSLAERLGVPFVDRAIPTAVAREIGCSLQEVLEHDDRAPTGFQRLLAGAARLPAITPGSVDMTYIPAADGEGRLLFDHEFVDRTEQVIRKVAESGGVILGRAGASVLADNPRAVHVRLDGPPERRLRQATVLRESTGREPAHGESGEGTGSEGRHAQLWSPPTMRDLRDNDRARAAYVRRFYQRDPATAALYHLVLDSTVIDLDTCADLIERVVREHADRE</sequence>
<comment type="caution">
    <text evidence="2">The sequence shown here is derived from an EMBL/GenBank/DDBJ whole genome shotgun (WGS) entry which is preliminary data.</text>
</comment>
<keyword evidence="2" id="KW-0418">Kinase</keyword>
<feature type="region of interest" description="Disordered" evidence="1">
    <location>
        <begin position="152"/>
        <end position="184"/>
    </location>
</feature>
<dbReference type="RefSeq" id="WP_270074742.1">
    <property type="nucleotide sequence ID" value="NZ_JAJAQC010000060.1"/>
</dbReference>
<name>A0A9X3NSR0_9ACTN</name>
<proteinExistence type="predicted"/>
<organism evidence="2 3">
    <name type="scientific">Streptomonospora mangrovi</name>
    <dbReference type="NCBI Taxonomy" id="2883123"/>
    <lineage>
        <taxon>Bacteria</taxon>
        <taxon>Bacillati</taxon>
        <taxon>Actinomycetota</taxon>
        <taxon>Actinomycetes</taxon>
        <taxon>Streptosporangiales</taxon>
        <taxon>Nocardiopsidaceae</taxon>
        <taxon>Streptomonospora</taxon>
    </lineage>
</organism>
<evidence type="ECO:0000313" key="2">
    <source>
        <dbReference type="EMBL" id="MDA0567496.1"/>
    </source>
</evidence>
<accession>A0A9X3NSR0</accession>
<reference evidence="2" key="1">
    <citation type="submission" date="2021-10" db="EMBL/GenBank/DDBJ databases">
        <title>Streptomonospora sp. nov., isolated from mangrove soil.</title>
        <authorList>
            <person name="Chen X."/>
            <person name="Ge X."/>
            <person name="Liu W."/>
        </authorList>
    </citation>
    <scope>NUCLEOTIDE SEQUENCE</scope>
    <source>
        <strain evidence="2">S1-112</strain>
    </source>
</reference>
<feature type="compositionally biased region" description="Basic and acidic residues" evidence="1">
    <location>
        <begin position="154"/>
        <end position="164"/>
    </location>
</feature>
<protein>
    <submittedName>
        <fullName evidence="2">Cytidylate kinase-like family protein</fullName>
    </submittedName>
</protein>
<dbReference type="Proteomes" id="UP001140076">
    <property type="component" value="Unassembled WGS sequence"/>
</dbReference>
<dbReference type="InterPro" id="IPR027417">
    <property type="entry name" value="P-loop_NTPase"/>
</dbReference>
<dbReference type="EMBL" id="JAJAQC010000060">
    <property type="protein sequence ID" value="MDA0567496.1"/>
    <property type="molecule type" value="Genomic_DNA"/>
</dbReference>
<dbReference type="SUPFAM" id="SSF52540">
    <property type="entry name" value="P-loop containing nucleoside triphosphate hydrolases"/>
    <property type="match status" value="1"/>
</dbReference>
<dbReference type="Gene3D" id="3.40.50.300">
    <property type="entry name" value="P-loop containing nucleotide triphosphate hydrolases"/>
    <property type="match status" value="1"/>
</dbReference>
<evidence type="ECO:0000256" key="1">
    <source>
        <dbReference type="SAM" id="MobiDB-lite"/>
    </source>
</evidence>
<keyword evidence="3" id="KW-1185">Reference proteome</keyword>
<dbReference type="GO" id="GO:0016301">
    <property type="term" value="F:kinase activity"/>
    <property type="evidence" value="ECO:0007669"/>
    <property type="project" value="UniProtKB-KW"/>
</dbReference>
<keyword evidence="2" id="KW-0808">Transferase</keyword>
<dbReference type="AlphaFoldDB" id="A0A9X3NSR0"/>